<name>A0ABQ4P8J3_9GAMM</name>
<accession>A0ABQ4P8J3</accession>
<dbReference type="Pfam" id="PF13384">
    <property type="entry name" value="HTH_23"/>
    <property type="match status" value="1"/>
</dbReference>
<dbReference type="Proteomes" id="UP000887104">
    <property type="component" value="Unassembled WGS sequence"/>
</dbReference>
<evidence type="ECO:0000313" key="2">
    <source>
        <dbReference type="Proteomes" id="UP000887104"/>
    </source>
</evidence>
<evidence type="ECO:0008006" key="3">
    <source>
        <dbReference type="Google" id="ProtNLM"/>
    </source>
</evidence>
<dbReference type="InterPro" id="IPR009061">
    <property type="entry name" value="DNA-bd_dom_put_sf"/>
</dbReference>
<comment type="caution">
    <text evidence="1">The sequence shown here is derived from an EMBL/GenBank/DDBJ whole genome shotgun (WGS) entry which is preliminary data.</text>
</comment>
<sequence length="83" mass="9620">MTKSPNANTRNDRKVRLCQLVASTHTVEQVLTVAQIATRLGKSTKTIRNWLRQATDAPKAFKDQNEWFVSISEYEKWEVRSQL</sequence>
<dbReference type="SUPFAM" id="SSF46955">
    <property type="entry name" value="Putative DNA-binding domain"/>
    <property type="match status" value="1"/>
</dbReference>
<dbReference type="RefSeq" id="WP_220780391.1">
    <property type="nucleotide sequence ID" value="NZ_BPEY01000017.1"/>
</dbReference>
<evidence type="ECO:0000313" key="1">
    <source>
        <dbReference type="EMBL" id="GIU43723.1"/>
    </source>
</evidence>
<reference evidence="1" key="1">
    <citation type="submission" date="2021-05" db="EMBL/GenBank/DDBJ databases">
        <title>Molecular characterization for Shewanella algae harboring chromosomal blaOXA-55-like strains isolated from clinical and environment sample.</title>
        <authorList>
            <person name="Ohama Y."/>
            <person name="Aoki K."/>
            <person name="Harada S."/>
            <person name="Moriya K."/>
            <person name="Ishii Y."/>
            <person name="Tateda K."/>
        </authorList>
    </citation>
    <scope>NUCLEOTIDE SEQUENCE</scope>
    <source>
        <strain evidence="1">JCM 11563</strain>
    </source>
</reference>
<keyword evidence="2" id="KW-1185">Reference proteome</keyword>
<dbReference type="EMBL" id="BPEY01000017">
    <property type="protein sequence ID" value="GIU43723.1"/>
    <property type="molecule type" value="Genomic_DNA"/>
</dbReference>
<protein>
    <recommendedName>
        <fullName evidence="3">Helix-turn-helix domain-containing protein</fullName>
    </recommendedName>
</protein>
<organism evidence="1 2">
    <name type="scientific">Shewanella sairae</name>
    <dbReference type="NCBI Taxonomy" id="190310"/>
    <lineage>
        <taxon>Bacteria</taxon>
        <taxon>Pseudomonadati</taxon>
        <taxon>Pseudomonadota</taxon>
        <taxon>Gammaproteobacteria</taxon>
        <taxon>Alteromonadales</taxon>
        <taxon>Shewanellaceae</taxon>
        <taxon>Shewanella</taxon>
    </lineage>
</organism>
<proteinExistence type="predicted"/>
<gene>
    <name evidence="1" type="ORF">TUM4438_13260</name>
</gene>